<reference evidence="1 2" key="1">
    <citation type="submission" date="2022-05" db="EMBL/GenBank/DDBJ databases">
        <authorList>
            <consortium name="Genoscope - CEA"/>
            <person name="William W."/>
        </authorList>
    </citation>
    <scope>NUCLEOTIDE SEQUENCE [LARGE SCALE GENOMIC DNA]</scope>
</reference>
<sequence>ALNCNKNYDSRNIKQSSVIFFQGENCNVFQAWKFLRKTGKLRRSLTLVNALFSRRKLGSSFVQSVSEEAYASVLHCVHSRPGYAETEFAAIRRLLEGVLAEELRQNNASFRARCRKRLVNSTILKCAEARFEKAAASQNTSFLSHPPGRPSLASHTGCYFPSAFHG</sequence>
<accession>A0ABN8LVZ6</accession>
<dbReference type="EMBL" id="CALNXI010000183">
    <property type="protein sequence ID" value="CAH3021463.1"/>
    <property type="molecule type" value="Genomic_DNA"/>
</dbReference>
<feature type="non-terminal residue" evidence="1">
    <location>
        <position position="1"/>
    </location>
</feature>
<dbReference type="Proteomes" id="UP001159427">
    <property type="component" value="Unassembled WGS sequence"/>
</dbReference>
<keyword evidence="2" id="KW-1185">Reference proteome</keyword>
<organism evidence="1 2">
    <name type="scientific">Porites evermanni</name>
    <dbReference type="NCBI Taxonomy" id="104178"/>
    <lineage>
        <taxon>Eukaryota</taxon>
        <taxon>Metazoa</taxon>
        <taxon>Cnidaria</taxon>
        <taxon>Anthozoa</taxon>
        <taxon>Hexacorallia</taxon>
        <taxon>Scleractinia</taxon>
        <taxon>Fungiina</taxon>
        <taxon>Poritidae</taxon>
        <taxon>Porites</taxon>
    </lineage>
</organism>
<protein>
    <submittedName>
        <fullName evidence="1">Uncharacterized protein</fullName>
    </submittedName>
</protein>
<evidence type="ECO:0000313" key="1">
    <source>
        <dbReference type="EMBL" id="CAH3021463.1"/>
    </source>
</evidence>
<feature type="non-terminal residue" evidence="1">
    <location>
        <position position="166"/>
    </location>
</feature>
<name>A0ABN8LVZ6_9CNID</name>
<comment type="caution">
    <text evidence="1">The sequence shown here is derived from an EMBL/GenBank/DDBJ whole genome shotgun (WGS) entry which is preliminary data.</text>
</comment>
<proteinExistence type="predicted"/>
<gene>
    <name evidence="1" type="ORF">PEVE_00011511</name>
</gene>
<evidence type="ECO:0000313" key="2">
    <source>
        <dbReference type="Proteomes" id="UP001159427"/>
    </source>
</evidence>